<gene>
    <name evidence="1" type="ORF">M8818_006757</name>
</gene>
<organism evidence="1 2">
    <name type="scientific">Zalaria obscura</name>
    <dbReference type="NCBI Taxonomy" id="2024903"/>
    <lineage>
        <taxon>Eukaryota</taxon>
        <taxon>Fungi</taxon>
        <taxon>Dikarya</taxon>
        <taxon>Ascomycota</taxon>
        <taxon>Pezizomycotina</taxon>
        <taxon>Dothideomycetes</taxon>
        <taxon>Dothideomycetidae</taxon>
        <taxon>Dothideales</taxon>
        <taxon>Zalariaceae</taxon>
        <taxon>Zalaria</taxon>
    </lineage>
</organism>
<proteinExistence type="predicted"/>
<comment type="caution">
    <text evidence="1">The sequence shown here is derived from an EMBL/GenBank/DDBJ whole genome shotgun (WGS) entry which is preliminary data.</text>
</comment>
<accession>A0ACC3S5Y5</accession>
<sequence>MPSSKELTDIEPMEEESEEARLERLGRQRPPQFRSLWAEIGFCFAVVMSQLITEFFVSGFNVILPTVTADLNIPQEASTWPASAFSLVVSTFLLPMGRLADMYGGYPVYVGGCVWYLIWSLIAGFAKNELMLDFCRALQGLGPAAFLPASLMLFGSIYRPGPRKNLVFCIYGAMAPFGFFVGIFFAGVAGQYATWHWYFYIGTILIAITTVIAYLTIPSDIAERRAMAVKMDWWGTATISGGLILVVFAITDASHAENGWASPYIIVTLIVGVLMLAAAVYVEGWVADAPLLPFDLFAVKHMKPLILALLLSYGSMGIFLLYATFYMEEFMGGSPMQMVAWYTPFALGGCIIATVGGFVLHIIPGTIMVVLAGITWMVTPLLYAFVPLGGNYWAWIFPAMICATVAVDTTFNITNIFITTTLPKHRQGLGGAVVNSLLQLGIAFMLGFADIVVSETAYKGRRRSLKNAFWLEFACAVAALVLMAGWVRLDTAKADLTADEKAELEARQAAEVQEHERT</sequence>
<evidence type="ECO:0000313" key="1">
    <source>
        <dbReference type="EMBL" id="KAK8196592.1"/>
    </source>
</evidence>
<protein>
    <submittedName>
        <fullName evidence="1">Uncharacterized protein</fullName>
    </submittedName>
</protein>
<reference evidence="1" key="1">
    <citation type="submission" date="2024-02" db="EMBL/GenBank/DDBJ databases">
        <title>Metagenome Assembled Genome of Zalaria obscura JY119.</title>
        <authorList>
            <person name="Vighnesh L."/>
            <person name="Jagadeeshwari U."/>
            <person name="Venkata Ramana C."/>
            <person name="Sasikala C."/>
        </authorList>
    </citation>
    <scope>NUCLEOTIDE SEQUENCE</scope>
    <source>
        <strain evidence="1">JY119</strain>
    </source>
</reference>
<keyword evidence="2" id="KW-1185">Reference proteome</keyword>
<dbReference type="EMBL" id="JAMKPW020000041">
    <property type="protein sequence ID" value="KAK8196592.1"/>
    <property type="molecule type" value="Genomic_DNA"/>
</dbReference>
<dbReference type="Proteomes" id="UP001320706">
    <property type="component" value="Unassembled WGS sequence"/>
</dbReference>
<evidence type="ECO:0000313" key="2">
    <source>
        <dbReference type="Proteomes" id="UP001320706"/>
    </source>
</evidence>
<name>A0ACC3S5Y5_9PEZI</name>